<dbReference type="InterPro" id="IPR051599">
    <property type="entry name" value="Cell_Envelope_Assoc"/>
</dbReference>
<sequence length="185" mass="20400">MKPEDHVEVMTAVQQSVLAPSVYIAIFGARVMPDGSPSGSLSRRIEGAYQCSLRQQQQPCFFVSGGTSDLTIPTEAAVMARVLMAKGVASSHLVQDHQSSDTLDSVLIAAKVLSKQIPILVCSDNYHVLRITILLRMVGFKAKPVWISSGRAATGNARWCYMWFRDLVATLYDSLLLSYHLLRKE</sequence>
<feature type="domain" description="DUF218" evidence="1">
    <location>
        <begin position="23"/>
        <end position="147"/>
    </location>
</feature>
<dbReference type="OrthoDB" id="9809813at2"/>
<name>A0A437QRF8_9GAMM</name>
<gene>
    <name evidence="2" type="ORF">EOE67_12365</name>
</gene>
<dbReference type="PANTHER" id="PTHR30336">
    <property type="entry name" value="INNER MEMBRANE PROTEIN, PROBABLE PERMEASE"/>
    <property type="match status" value="1"/>
</dbReference>
<accession>A0A437QRF8</accession>
<dbReference type="AlphaFoldDB" id="A0A437QRF8"/>
<dbReference type="GO" id="GO:0005886">
    <property type="term" value="C:plasma membrane"/>
    <property type="evidence" value="ECO:0007669"/>
    <property type="project" value="TreeGrafter"/>
</dbReference>
<comment type="caution">
    <text evidence="2">The sequence shown here is derived from an EMBL/GenBank/DDBJ whole genome shotgun (WGS) entry which is preliminary data.</text>
</comment>
<protein>
    <submittedName>
        <fullName evidence="2">YdcF family protein</fullName>
    </submittedName>
</protein>
<reference evidence="2 3" key="1">
    <citation type="submission" date="2019-01" db="EMBL/GenBank/DDBJ databases">
        <authorList>
            <person name="Chen W.-M."/>
        </authorList>
    </citation>
    <scope>NUCLEOTIDE SEQUENCE [LARGE SCALE GENOMIC DNA]</scope>
    <source>
        <strain evidence="2 3">KYPC3</strain>
    </source>
</reference>
<keyword evidence="3" id="KW-1185">Reference proteome</keyword>
<organism evidence="2 3">
    <name type="scientific">Rheinheimera riviphila</name>
    <dbReference type="NCBI Taxonomy" id="1834037"/>
    <lineage>
        <taxon>Bacteria</taxon>
        <taxon>Pseudomonadati</taxon>
        <taxon>Pseudomonadota</taxon>
        <taxon>Gammaproteobacteria</taxon>
        <taxon>Chromatiales</taxon>
        <taxon>Chromatiaceae</taxon>
        <taxon>Rheinheimera</taxon>
    </lineage>
</organism>
<dbReference type="Proteomes" id="UP000283077">
    <property type="component" value="Unassembled WGS sequence"/>
</dbReference>
<dbReference type="EMBL" id="SACS01000012">
    <property type="protein sequence ID" value="RVU37096.1"/>
    <property type="molecule type" value="Genomic_DNA"/>
</dbReference>
<evidence type="ECO:0000313" key="2">
    <source>
        <dbReference type="EMBL" id="RVU37096.1"/>
    </source>
</evidence>
<dbReference type="CDD" id="cd06259">
    <property type="entry name" value="YdcF-like"/>
    <property type="match status" value="1"/>
</dbReference>
<dbReference type="RefSeq" id="WP_127699389.1">
    <property type="nucleotide sequence ID" value="NZ_SACS01000012.1"/>
</dbReference>
<dbReference type="InterPro" id="IPR003848">
    <property type="entry name" value="DUF218"/>
</dbReference>
<evidence type="ECO:0000313" key="3">
    <source>
        <dbReference type="Proteomes" id="UP000283077"/>
    </source>
</evidence>
<proteinExistence type="predicted"/>
<evidence type="ECO:0000259" key="1">
    <source>
        <dbReference type="Pfam" id="PF02698"/>
    </source>
</evidence>
<dbReference type="Pfam" id="PF02698">
    <property type="entry name" value="DUF218"/>
    <property type="match status" value="1"/>
</dbReference>
<dbReference type="PANTHER" id="PTHR30336:SF20">
    <property type="entry name" value="DUF218 DOMAIN-CONTAINING PROTEIN"/>
    <property type="match status" value="1"/>
</dbReference>